<evidence type="ECO:0000256" key="1">
    <source>
        <dbReference type="ARBA" id="ARBA00004138"/>
    </source>
</evidence>
<dbReference type="AlphaFoldDB" id="A0A2J8A0C8"/>
<keyword evidence="10" id="KW-1185">Reference proteome</keyword>
<dbReference type="GO" id="GO:0060271">
    <property type="term" value="P:cilium assembly"/>
    <property type="evidence" value="ECO:0007669"/>
    <property type="project" value="TreeGrafter"/>
</dbReference>
<sequence length="92" mass="9978">MARAINKLVAQRAGGTGGALIVERELKLLPMEQTYSRVNGVWNLSAEQGNLGTFFISNVRVVWYANLAENFNVSIPYLQVGWGPVGAAIVLS</sequence>
<evidence type="ECO:0000256" key="3">
    <source>
        <dbReference type="ARBA" id="ARBA00005822"/>
    </source>
</evidence>
<comment type="caution">
    <text evidence="9">The sequence shown here is derived from an EMBL/GenBank/DDBJ whole genome shotgun (WGS) entry which is preliminary data.</text>
</comment>
<dbReference type="InterPro" id="IPR014003">
    <property type="entry name" value="BBS5_PH"/>
</dbReference>
<evidence type="ECO:0000256" key="2">
    <source>
        <dbReference type="ARBA" id="ARBA00004245"/>
    </source>
</evidence>
<reference evidence="9 10" key="1">
    <citation type="journal article" date="2017" name="Mol. Biol. Evol.">
        <title>The 4-celled Tetrabaena socialis nuclear genome reveals the essential components for genetic control of cell number at the origin of multicellularity in the volvocine lineage.</title>
        <authorList>
            <person name="Featherston J."/>
            <person name="Arakaki Y."/>
            <person name="Hanschen E.R."/>
            <person name="Ferris P.J."/>
            <person name="Michod R.E."/>
            <person name="Olson B.J.S.C."/>
            <person name="Nozaki H."/>
            <person name="Durand P.M."/>
        </authorList>
    </citation>
    <scope>NUCLEOTIDE SEQUENCE [LARGE SCALE GENOMIC DNA]</scope>
    <source>
        <strain evidence="9 10">NIES-571</strain>
    </source>
</reference>
<name>A0A2J8A0C8_9CHLO</name>
<dbReference type="Pfam" id="PF07289">
    <property type="entry name" value="BBL5"/>
    <property type="match status" value="1"/>
</dbReference>
<evidence type="ECO:0000313" key="10">
    <source>
        <dbReference type="Proteomes" id="UP000236333"/>
    </source>
</evidence>
<accession>A0A2J8A0C8</accession>
<dbReference type="InterPro" id="IPR006606">
    <property type="entry name" value="BBL5"/>
</dbReference>
<comment type="subcellular location">
    <subcellularLocation>
        <location evidence="1">Cell projection</location>
        <location evidence="1">Cilium</location>
    </subcellularLocation>
    <subcellularLocation>
        <location evidence="2">Cytoplasm</location>
        <location evidence="2">Cytoskeleton</location>
    </subcellularLocation>
</comment>
<keyword evidence="6" id="KW-0206">Cytoskeleton</keyword>
<dbReference type="PANTHER" id="PTHR21351:SF0">
    <property type="entry name" value="BARDET-BIEDL SYNDROME 5 PROTEIN"/>
    <property type="match status" value="1"/>
</dbReference>
<dbReference type="PANTHER" id="PTHR21351">
    <property type="entry name" value="BARDET-BIEDL SYNDROME PROTEIN 5"/>
    <property type="match status" value="1"/>
</dbReference>
<gene>
    <name evidence="9" type="ORF">TSOC_007731</name>
</gene>
<keyword evidence="7" id="KW-0966">Cell projection</keyword>
<dbReference type="Proteomes" id="UP000236333">
    <property type="component" value="Unassembled WGS sequence"/>
</dbReference>
<dbReference type="GO" id="GO:0032266">
    <property type="term" value="F:phosphatidylinositol-3-phosphate binding"/>
    <property type="evidence" value="ECO:0007669"/>
    <property type="project" value="TreeGrafter"/>
</dbReference>
<evidence type="ECO:0000313" key="9">
    <source>
        <dbReference type="EMBL" id="PNH05983.1"/>
    </source>
</evidence>
<protein>
    <submittedName>
        <fullName evidence="9">Bardet-Biedl syndrome 5</fullName>
    </submittedName>
</protein>
<dbReference type="GO" id="GO:0036064">
    <property type="term" value="C:ciliary basal body"/>
    <property type="evidence" value="ECO:0007669"/>
    <property type="project" value="TreeGrafter"/>
</dbReference>
<dbReference type="OrthoDB" id="10261999at2759"/>
<evidence type="ECO:0000256" key="7">
    <source>
        <dbReference type="ARBA" id="ARBA00023273"/>
    </source>
</evidence>
<evidence type="ECO:0000256" key="5">
    <source>
        <dbReference type="ARBA" id="ARBA00023069"/>
    </source>
</evidence>
<keyword evidence="5" id="KW-0969">Cilium</keyword>
<keyword evidence="4" id="KW-0963">Cytoplasm</keyword>
<comment type="similarity">
    <text evidence="3">Belongs to the BBS5 family.</text>
</comment>
<dbReference type="GO" id="GO:0034464">
    <property type="term" value="C:BBSome"/>
    <property type="evidence" value="ECO:0007669"/>
    <property type="project" value="InterPro"/>
</dbReference>
<dbReference type="SMART" id="SM00683">
    <property type="entry name" value="DM16"/>
    <property type="match status" value="1"/>
</dbReference>
<proteinExistence type="inferred from homology"/>
<evidence type="ECO:0000256" key="6">
    <source>
        <dbReference type="ARBA" id="ARBA00023212"/>
    </source>
</evidence>
<feature type="domain" description="BBSome complex member BBS5 PH" evidence="8">
    <location>
        <begin position="32"/>
        <end position="86"/>
    </location>
</feature>
<dbReference type="EMBL" id="PGGS01000267">
    <property type="protein sequence ID" value="PNH05983.1"/>
    <property type="molecule type" value="Genomic_DNA"/>
</dbReference>
<evidence type="ECO:0000256" key="4">
    <source>
        <dbReference type="ARBA" id="ARBA00022490"/>
    </source>
</evidence>
<evidence type="ECO:0000259" key="8">
    <source>
        <dbReference type="SMART" id="SM00683"/>
    </source>
</evidence>
<organism evidence="9 10">
    <name type="scientific">Tetrabaena socialis</name>
    <dbReference type="NCBI Taxonomy" id="47790"/>
    <lineage>
        <taxon>Eukaryota</taxon>
        <taxon>Viridiplantae</taxon>
        <taxon>Chlorophyta</taxon>
        <taxon>core chlorophytes</taxon>
        <taxon>Chlorophyceae</taxon>
        <taxon>CS clade</taxon>
        <taxon>Chlamydomonadales</taxon>
        <taxon>Tetrabaenaceae</taxon>
        <taxon>Tetrabaena</taxon>
    </lineage>
</organism>